<keyword evidence="7" id="KW-1185">Reference proteome</keyword>
<dbReference type="RefSeq" id="WP_073077759.1">
    <property type="nucleotide sequence ID" value="NZ_FQXV01000005.1"/>
</dbReference>
<dbReference type="InterPro" id="IPR008275">
    <property type="entry name" value="CoA_E_activase_dom"/>
</dbReference>
<dbReference type="PANTHER" id="PTHR32329:SF2">
    <property type="entry name" value="BIFUNCTIONAL PROTEIN [INCLUDES 2-HYDROXYACYL-COA DEHYDRATASE (N-TER) AND ITS ACTIVATOR DOMAIN (C_TERM)"/>
    <property type="match status" value="1"/>
</dbReference>
<dbReference type="Proteomes" id="UP000183995">
    <property type="component" value="Unassembled WGS sequence"/>
</dbReference>
<evidence type="ECO:0000313" key="6">
    <source>
        <dbReference type="EMBL" id="SHH97701.1"/>
    </source>
</evidence>
<dbReference type="OrthoDB" id="9778513at2"/>
<comment type="cofactor">
    <cofactor evidence="1">
        <name>[4Fe-4S] cluster</name>
        <dbReference type="ChEBI" id="CHEBI:49883"/>
    </cofactor>
</comment>
<dbReference type="EMBL" id="FQXV01000005">
    <property type="protein sequence ID" value="SHH97701.1"/>
    <property type="molecule type" value="Genomic_DNA"/>
</dbReference>
<sequence length="276" mass="29364">MEVFQHDNLKRNFSPDGKSCFVGVDLGSRTGKAVLLHGDKLFAALTPTGISSVETAELLIGELLRQSGLARENIRRLVGTGYGNVSLSLRGVPVEMITEISCHAKGAHYLCPTARTIIDIGGQDSKAISIDEKTGGVKEFILNDKCAAGTGRFLEKAAYLLELGIDKFSQLSLTADVPCEVSSQCVVFAESEIISLKVTGTTAANIAAGIHLATARKIKNLLRRIPFRPDIFFSGGVANNCGMRSALEDVLGEKVFISTINPVYTGALGAALYASE</sequence>
<proteinExistence type="predicted"/>
<dbReference type="NCBIfam" id="TIGR00241">
    <property type="entry name" value="CoA_E_activ"/>
    <property type="match status" value="1"/>
</dbReference>
<keyword evidence="3" id="KW-0408">Iron</keyword>
<evidence type="ECO:0000256" key="2">
    <source>
        <dbReference type="ARBA" id="ARBA00022723"/>
    </source>
</evidence>
<dbReference type="CDD" id="cd24036">
    <property type="entry name" value="ASKHA_NBD_BcrAD_BadFG_HgdC_HadI"/>
    <property type="match status" value="1"/>
</dbReference>
<dbReference type="GO" id="GO:0051536">
    <property type="term" value="F:iron-sulfur cluster binding"/>
    <property type="evidence" value="ECO:0007669"/>
    <property type="project" value="UniProtKB-KW"/>
</dbReference>
<protein>
    <submittedName>
        <fullName evidence="6">CoA-substrate-specific enzyme activase, putative</fullName>
    </submittedName>
</protein>
<organism evidence="6 7">
    <name type="scientific">Sporobacter termitidis DSM 10068</name>
    <dbReference type="NCBI Taxonomy" id="1123282"/>
    <lineage>
        <taxon>Bacteria</taxon>
        <taxon>Bacillati</taxon>
        <taxon>Bacillota</taxon>
        <taxon>Clostridia</taxon>
        <taxon>Eubacteriales</taxon>
        <taxon>Oscillospiraceae</taxon>
        <taxon>Sporobacter</taxon>
    </lineage>
</organism>
<reference evidence="6 7" key="1">
    <citation type="submission" date="2016-11" db="EMBL/GenBank/DDBJ databases">
        <authorList>
            <person name="Jaros S."/>
            <person name="Januszkiewicz K."/>
            <person name="Wedrychowicz H."/>
        </authorList>
    </citation>
    <scope>NUCLEOTIDE SEQUENCE [LARGE SCALE GENOMIC DNA]</scope>
    <source>
        <strain evidence="6 7">DSM 10068</strain>
    </source>
</reference>
<dbReference type="InterPro" id="IPR002731">
    <property type="entry name" value="ATPase_BadF"/>
</dbReference>
<dbReference type="SUPFAM" id="SSF53067">
    <property type="entry name" value="Actin-like ATPase domain"/>
    <property type="match status" value="1"/>
</dbReference>
<dbReference type="PANTHER" id="PTHR32329">
    <property type="entry name" value="BIFUNCTIONAL PROTEIN [INCLUDES 2-HYDROXYACYL-COA DEHYDRATASE (N-TER) AND ITS ACTIVATOR DOMAIN (C_TERM)-RELATED"/>
    <property type="match status" value="1"/>
</dbReference>
<dbReference type="AlphaFoldDB" id="A0A1M5XD13"/>
<gene>
    <name evidence="6" type="ORF">SAMN02745823_01716</name>
</gene>
<dbReference type="GO" id="GO:0046872">
    <property type="term" value="F:metal ion binding"/>
    <property type="evidence" value="ECO:0007669"/>
    <property type="project" value="UniProtKB-KW"/>
</dbReference>
<feature type="domain" description="ATPase BadF/BadG/BcrA/BcrD type" evidence="5">
    <location>
        <begin position="22"/>
        <end position="274"/>
    </location>
</feature>
<name>A0A1M5XD13_9FIRM</name>
<dbReference type="InterPro" id="IPR043129">
    <property type="entry name" value="ATPase_NBD"/>
</dbReference>
<keyword evidence="4" id="KW-0411">Iron-sulfur</keyword>
<evidence type="ECO:0000256" key="4">
    <source>
        <dbReference type="ARBA" id="ARBA00023014"/>
    </source>
</evidence>
<evidence type="ECO:0000313" key="7">
    <source>
        <dbReference type="Proteomes" id="UP000183995"/>
    </source>
</evidence>
<dbReference type="STRING" id="1123282.SAMN02745823_01716"/>
<accession>A0A1M5XD13</accession>
<dbReference type="Pfam" id="PF01869">
    <property type="entry name" value="BcrAD_BadFG"/>
    <property type="match status" value="1"/>
</dbReference>
<evidence type="ECO:0000259" key="5">
    <source>
        <dbReference type="Pfam" id="PF01869"/>
    </source>
</evidence>
<evidence type="ECO:0000256" key="3">
    <source>
        <dbReference type="ARBA" id="ARBA00023004"/>
    </source>
</evidence>
<dbReference type="InterPro" id="IPR051805">
    <property type="entry name" value="Dehydratase_Activator_Redct"/>
</dbReference>
<evidence type="ECO:0000256" key="1">
    <source>
        <dbReference type="ARBA" id="ARBA00001966"/>
    </source>
</evidence>
<dbReference type="Gene3D" id="3.30.420.40">
    <property type="match status" value="2"/>
</dbReference>
<keyword evidence="2" id="KW-0479">Metal-binding</keyword>